<evidence type="ECO:0000256" key="2">
    <source>
        <dbReference type="ARBA" id="ARBA00004184"/>
    </source>
</evidence>
<evidence type="ECO:0000256" key="1">
    <source>
        <dbReference type="ARBA" id="ARBA00003543"/>
    </source>
</evidence>
<evidence type="ECO:0000313" key="15">
    <source>
        <dbReference type="Proteomes" id="UP000029492"/>
    </source>
</evidence>
<dbReference type="PANTHER" id="PTHR13822">
    <property type="entry name" value="ATP SYNTHASE DELTA/EPSILON CHAIN"/>
    <property type="match status" value="1"/>
</dbReference>
<protein>
    <recommendedName>
        <fullName evidence="10">ATP synthase epsilon chain</fullName>
    </recommendedName>
    <alternativeName>
        <fullName evidence="10">ATP synthase F1 sector epsilon subunit</fullName>
    </alternativeName>
    <alternativeName>
        <fullName evidence="10">F-ATPase epsilon subunit</fullName>
    </alternativeName>
</protein>
<dbReference type="STRING" id="693986.MOC_0765"/>
<dbReference type="AlphaFoldDB" id="A0A089NPQ2"/>
<dbReference type="EMBL" id="CP003811">
    <property type="protein sequence ID" value="AIQ88520.1"/>
    <property type="molecule type" value="Genomic_DNA"/>
</dbReference>
<keyword evidence="10" id="KW-1003">Cell membrane</keyword>
<dbReference type="GO" id="GO:0012505">
    <property type="term" value="C:endomembrane system"/>
    <property type="evidence" value="ECO:0007669"/>
    <property type="project" value="UniProtKB-SubCell"/>
</dbReference>
<dbReference type="CDD" id="cd12152">
    <property type="entry name" value="F1-ATPase_delta"/>
    <property type="match status" value="1"/>
</dbReference>
<organism evidence="14 15">
    <name type="scientific">Methylobacterium oryzae CBMB20</name>
    <dbReference type="NCBI Taxonomy" id="693986"/>
    <lineage>
        <taxon>Bacteria</taxon>
        <taxon>Pseudomonadati</taxon>
        <taxon>Pseudomonadota</taxon>
        <taxon>Alphaproteobacteria</taxon>
        <taxon>Hyphomicrobiales</taxon>
        <taxon>Methylobacteriaceae</taxon>
        <taxon>Methylobacterium</taxon>
    </lineage>
</organism>
<feature type="coiled-coil region" evidence="12">
    <location>
        <begin position="99"/>
        <end position="135"/>
    </location>
</feature>
<comment type="subcellular location">
    <subcellularLocation>
        <location evidence="10">Cell membrane</location>
        <topology evidence="10">Peripheral membrane protein</topology>
    </subcellularLocation>
    <subcellularLocation>
        <location evidence="2">Endomembrane system</location>
        <topology evidence="2">Peripheral membrane protein</topology>
    </subcellularLocation>
</comment>
<keyword evidence="15" id="KW-1185">Reference proteome</keyword>
<keyword evidence="9 10" id="KW-0066">ATP synthesis</keyword>
<evidence type="ECO:0000256" key="5">
    <source>
        <dbReference type="ARBA" id="ARBA00022781"/>
    </source>
</evidence>
<comment type="subunit">
    <text evidence="10 11">F-type ATPases have 2 components, CF(1) - the catalytic core - and CF(0) - the membrane proton channel. CF(1) has five subunits: alpha(3), beta(3), gamma(1), delta(1), epsilon(1). CF(0) has three main subunits: a, b and c.</text>
</comment>
<dbReference type="HOGENOM" id="CLU_084338_2_1_5"/>
<evidence type="ECO:0000256" key="8">
    <source>
        <dbReference type="ARBA" id="ARBA00023196"/>
    </source>
</evidence>
<proteinExistence type="inferred from homology"/>
<gene>
    <name evidence="10" type="primary">atpC</name>
    <name evidence="14" type="ORF">MOC_0765</name>
</gene>
<evidence type="ECO:0000256" key="11">
    <source>
        <dbReference type="RuleBase" id="RU003656"/>
    </source>
</evidence>
<keyword evidence="8 10" id="KW-0139">CF(1)</keyword>
<dbReference type="SUPFAM" id="SSF51344">
    <property type="entry name" value="Epsilon subunit of F1F0-ATP synthase N-terminal domain"/>
    <property type="match status" value="1"/>
</dbReference>
<dbReference type="eggNOG" id="COG0355">
    <property type="taxonomic scope" value="Bacteria"/>
</dbReference>
<keyword evidence="4 10" id="KW-0813">Transport</keyword>
<evidence type="ECO:0000256" key="7">
    <source>
        <dbReference type="ARBA" id="ARBA00023136"/>
    </source>
</evidence>
<keyword evidence="14" id="KW-0378">Hydrolase</keyword>
<evidence type="ECO:0000256" key="10">
    <source>
        <dbReference type="HAMAP-Rule" id="MF_00530"/>
    </source>
</evidence>
<dbReference type="Pfam" id="PF02823">
    <property type="entry name" value="ATP-synt_DE_N"/>
    <property type="match status" value="1"/>
</dbReference>
<keyword evidence="5 10" id="KW-0375">Hydrogen ion transport</keyword>
<dbReference type="Proteomes" id="UP000029492">
    <property type="component" value="Chromosome"/>
</dbReference>
<keyword evidence="7 10" id="KW-0472">Membrane</keyword>
<keyword evidence="6 10" id="KW-0406">Ion transport</keyword>
<dbReference type="InterPro" id="IPR001469">
    <property type="entry name" value="ATP_synth_F1_dsu/esu"/>
</dbReference>
<evidence type="ECO:0000256" key="3">
    <source>
        <dbReference type="ARBA" id="ARBA00005712"/>
    </source>
</evidence>
<comment type="similarity">
    <text evidence="3 10 11">Belongs to the ATPase epsilon chain family.</text>
</comment>
<dbReference type="HAMAP" id="MF_00530">
    <property type="entry name" value="ATP_synth_epsil_bac"/>
    <property type="match status" value="1"/>
</dbReference>
<dbReference type="NCBIfam" id="NF001851">
    <property type="entry name" value="PRK00571.2-4"/>
    <property type="match status" value="1"/>
</dbReference>
<comment type="function">
    <text evidence="1 10">Produces ATP from ADP in the presence of a proton gradient across the membrane.</text>
</comment>
<dbReference type="NCBIfam" id="NF011323">
    <property type="entry name" value="PRK14736.1"/>
    <property type="match status" value="1"/>
</dbReference>
<name>A0A089NPQ2_9HYPH</name>
<feature type="domain" description="ATP synthase F1 complex delta/epsilon subunit N-terminal" evidence="13">
    <location>
        <begin position="12"/>
        <end position="91"/>
    </location>
</feature>
<dbReference type="KEGG" id="mor:MOC_0765"/>
<accession>A0A089NPQ2</accession>
<evidence type="ECO:0000256" key="4">
    <source>
        <dbReference type="ARBA" id="ARBA00022448"/>
    </source>
</evidence>
<keyword evidence="12" id="KW-0175">Coiled coil</keyword>
<evidence type="ECO:0000256" key="12">
    <source>
        <dbReference type="SAM" id="Coils"/>
    </source>
</evidence>
<dbReference type="PANTHER" id="PTHR13822:SF10">
    <property type="entry name" value="ATP SYNTHASE EPSILON CHAIN, CHLOROPLASTIC"/>
    <property type="match status" value="1"/>
</dbReference>
<dbReference type="GO" id="GO:0016787">
    <property type="term" value="F:hydrolase activity"/>
    <property type="evidence" value="ECO:0007669"/>
    <property type="project" value="UniProtKB-KW"/>
</dbReference>
<dbReference type="NCBIfam" id="TIGR01216">
    <property type="entry name" value="ATP_synt_epsi"/>
    <property type="match status" value="1"/>
</dbReference>
<dbReference type="InterPro" id="IPR036771">
    <property type="entry name" value="ATPsynth_dsu/esu_N"/>
</dbReference>
<evidence type="ECO:0000256" key="6">
    <source>
        <dbReference type="ARBA" id="ARBA00023065"/>
    </source>
</evidence>
<evidence type="ECO:0000313" key="14">
    <source>
        <dbReference type="EMBL" id="AIQ88520.1"/>
    </source>
</evidence>
<evidence type="ECO:0000256" key="9">
    <source>
        <dbReference type="ARBA" id="ARBA00023310"/>
    </source>
</evidence>
<evidence type="ECO:0000259" key="13">
    <source>
        <dbReference type="Pfam" id="PF02823"/>
    </source>
</evidence>
<dbReference type="GO" id="GO:0046933">
    <property type="term" value="F:proton-transporting ATP synthase activity, rotational mechanism"/>
    <property type="evidence" value="ECO:0007669"/>
    <property type="project" value="UniProtKB-UniRule"/>
</dbReference>
<dbReference type="GO" id="GO:0005524">
    <property type="term" value="F:ATP binding"/>
    <property type="evidence" value="ECO:0007669"/>
    <property type="project" value="UniProtKB-UniRule"/>
</dbReference>
<dbReference type="Gene3D" id="2.60.15.10">
    <property type="entry name" value="F0F1 ATP synthase delta/epsilon subunit, N-terminal"/>
    <property type="match status" value="1"/>
</dbReference>
<reference evidence="14 15" key="1">
    <citation type="journal article" date="2014" name="PLoS ONE">
        <title>Genome Information of Methylobacterium oryzae, a Plant-Probiotic Methylotroph in the Phyllosphere.</title>
        <authorList>
            <person name="Kwak M.J."/>
            <person name="Jeong H."/>
            <person name="Madhaiyan M."/>
            <person name="Lee Y."/>
            <person name="Sa T.M."/>
            <person name="Oh T.K."/>
            <person name="Kim J.F."/>
        </authorList>
    </citation>
    <scope>NUCLEOTIDE SEQUENCE [LARGE SCALE GENOMIC DNA]</scope>
    <source>
        <strain evidence="14 15">CBMB20</strain>
    </source>
</reference>
<dbReference type="GO" id="GO:0005886">
    <property type="term" value="C:plasma membrane"/>
    <property type="evidence" value="ECO:0007669"/>
    <property type="project" value="UniProtKB-SubCell"/>
</dbReference>
<sequence>MRIRDRPEMATFHFDFVGPERTLYSGEVSAVQLPGVEGEMTVLPGHAPVLTSLRVGVIVVTESQGSGKRIYVRGGFADIGPTAVTVLAERAAPIEELTHESLDRDIEAIEMQRDATEDLQKREELNGQIVQLQETKALLKL</sequence>
<dbReference type="GO" id="GO:0045259">
    <property type="term" value="C:proton-transporting ATP synthase complex"/>
    <property type="evidence" value="ECO:0007669"/>
    <property type="project" value="UniProtKB-KW"/>
</dbReference>
<dbReference type="InterPro" id="IPR020546">
    <property type="entry name" value="ATP_synth_F1_dsu/esu_N"/>
</dbReference>